<evidence type="ECO:0000313" key="3">
    <source>
        <dbReference type="Proteomes" id="UP000028703"/>
    </source>
</evidence>
<dbReference type="RefSeq" id="WP_034703253.1">
    <property type="nucleotide sequence ID" value="NZ_JPRO01000004.1"/>
</dbReference>
<dbReference type="PROSITE" id="PS51257">
    <property type="entry name" value="PROKAR_LIPOPROTEIN"/>
    <property type="match status" value="1"/>
</dbReference>
<comment type="caution">
    <text evidence="2">The sequence shown here is derived from an EMBL/GenBank/DDBJ whole genome shotgun (WGS) entry which is preliminary data.</text>
</comment>
<dbReference type="eggNOG" id="ENOG503383C">
    <property type="taxonomic scope" value="Bacteria"/>
</dbReference>
<evidence type="ECO:0000256" key="1">
    <source>
        <dbReference type="SAM" id="MobiDB-lite"/>
    </source>
</evidence>
<proteinExistence type="predicted"/>
<reference evidence="2 3" key="1">
    <citation type="submission" date="2014-07" db="EMBL/GenBank/DDBJ databases">
        <title>Genome of Chryseobacterium luteum DSM 18605.</title>
        <authorList>
            <person name="Stropko S.J."/>
            <person name="Pipes S.E."/>
            <person name="Newman J.D."/>
        </authorList>
    </citation>
    <scope>NUCLEOTIDE SEQUENCE [LARGE SCALE GENOMIC DNA]</scope>
    <source>
        <strain evidence="2 3">DSM 18605</strain>
    </source>
</reference>
<evidence type="ECO:0000313" key="2">
    <source>
        <dbReference type="EMBL" id="KFF07942.1"/>
    </source>
</evidence>
<dbReference type="Proteomes" id="UP000028703">
    <property type="component" value="Unassembled WGS sequence"/>
</dbReference>
<dbReference type="AlphaFoldDB" id="A0A085ZU28"/>
<keyword evidence="3" id="KW-1185">Reference proteome</keyword>
<dbReference type="EMBL" id="JPRO01000004">
    <property type="protein sequence ID" value="KFF07942.1"/>
    <property type="molecule type" value="Genomic_DNA"/>
</dbReference>
<protein>
    <submittedName>
        <fullName evidence="2">Uncharacterized protein</fullName>
    </submittedName>
</protein>
<dbReference type="OrthoDB" id="710937at2"/>
<sequence>MKKLSLTLGLAGMVLLTACKKEEAKTTDTSAAPVESTASTPAAKESTAAPTTVNGVEVPKFSTPEMQQFANDYAAYVSETMAASKSGDAAKIQELNAKAQEWATKQSSLAGKMTPDDAKLWSEFAMKLVQAQQPK</sequence>
<feature type="region of interest" description="Disordered" evidence="1">
    <location>
        <begin position="22"/>
        <end position="56"/>
    </location>
</feature>
<organism evidence="2 3">
    <name type="scientific">Chryseobacterium luteum</name>
    <dbReference type="NCBI Taxonomy" id="421531"/>
    <lineage>
        <taxon>Bacteria</taxon>
        <taxon>Pseudomonadati</taxon>
        <taxon>Bacteroidota</taxon>
        <taxon>Flavobacteriia</taxon>
        <taxon>Flavobacteriales</taxon>
        <taxon>Weeksellaceae</taxon>
        <taxon>Chryseobacterium group</taxon>
        <taxon>Chryseobacterium</taxon>
    </lineage>
</organism>
<name>A0A085ZU28_9FLAO</name>
<gene>
    <name evidence="2" type="ORF">IX38_07190</name>
</gene>
<accession>A0A085ZU28</accession>